<dbReference type="PANTHER" id="PTHR28037:SF1">
    <property type="entry name" value="ALCOHOL O-ACETYLTRANSFERASE 1-RELATED"/>
    <property type="match status" value="1"/>
</dbReference>
<dbReference type="EMBL" id="LT629688">
    <property type="protein sequence ID" value="SDE04733.1"/>
    <property type="molecule type" value="Genomic_DNA"/>
</dbReference>
<name>A0A1G6ZQS6_9ACTN</name>
<feature type="region of interest" description="Disordered" evidence="1">
    <location>
        <begin position="183"/>
        <end position="219"/>
    </location>
</feature>
<dbReference type="PANTHER" id="PTHR28037">
    <property type="entry name" value="ALCOHOL O-ACETYLTRANSFERASE 1-RELATED"/>
    <property type="match status" value="1"/>
</dbReference>
<reference evidence="2 3" key="1">
    <citation type="submission" date="2016-10" db="EMBL/GenBank/DDBJ databases">
        <authorList>
            <person name="de Groot N.N."/>
        </authorList>
    </citation>
    <scope>NUCLEOTIDE SEQUENCE [LARGE SCALE GENOMIC DNA]</scope>
    <source>
        <strain evidence="2 3">MON 2.2</strain>
    </source>
</reference>
<sequence length="419" mass="43835">MRDLGAFERAYEMWSRERPMHFCLVAELSGGVTTSGLEAALRVVQHRHPLLSARVVDDPGGTGAAPAYFAPSDLLISTRIETGADWEQVVGLELATPFEVGAGPLARTVLIPAPSSGDQLAPDGAGQRGPRGSDHLVLTLSHTIADGFSARLVLEEVVAVLNGQVLEPRPVPAAQESLLDQLEPPSAAPTAGGSDAVDPRLALPSPLHHVDRTPPGVTSLAWDRTESEELYRRCREHGVSVNGALVAAALAVVDGAGDADHLRVNIPYSLRDLVPADEDVALYIGGLRPVLTRADLSGGPWSVASRITEASVTAKSPGGALAVSAGIRAIMGLDDAAATEQLNIAQGLDLMVSNLGRVVKGVAPGRVAIGALWGPAVLSHFEGEQMVGVLTYGETLRTVHVSHTPTPELLERVRTVLVG</sequence>
<evidence type="ECO:0008006" key="4">
    <source>
        <dbReference type="Google" id="ProtNLM"/>
    </source>
</evidence>
<dbReference type="InterPro" id="IPR052058">
    <property type="entry name" value="Alcohol_O-acetyltransferase"/>
</dbReference>
<accession>A0A1G6ZQS6</accession>
<evidence type="ECO:0000313" key="3">
    <source>
        <dbReference type="Proteomes" id="UP000198546"/>
    </source>
</evidence>
<dbReference type="Gene3D" id="3.30.559.10">
    <property type="entry name" value="Chloramphenicol acetyltransferase-like domain"/>
    <property type="match status" value="1"/>
</dbReference>
<organism evidence="2 3">
    <name type="scientific">Auraticoccus monumenti</name>
    <dbReference type="NCBI Taxonomy" id="675864"/>
    <lineage>
        <taxon>Bacteria</taxon>
        <taxon>Bacillati</taxon>
        <taxon>Actinomycetota</taxon>
        <taxon>Actinomycetes</taxon>
        <taxon>Propionibacteriales</taxon>
        <taxon>Propionibacteriaceae</taxon>
        <taxon>Auraticoccus</taxon>
    </lineage>
</organism>
<evidence type="ECO:0000256" key="1">
    <source>
        <dbReference type="SAM" id="MobiDB-lite"/>
    </source>
</evidence>
<dbReference type="Gene3D" id="3.30.559.30">
    <property type="entry name" value="Nonribosomal peptide synthetase, condensation domain"/>
    <property type="match status" value="1"/>
</dbReference>
<evidence type="ECO:0000313" key="2">
    <source>
        <dbReference type="EMBL" id="SDE04733.1"/>
    </source>
</evidence>
<dbReference type="OrthoDB" id="4084257at2"/>
<proteinExistence type="predicted"/>
<protein>
    <recommendedName>
        <fullName evidence="4">Condensation domain-containing protein</fullName>
    </recommendedName>
</protein>
<dbReference type="Proteomes" id="UP000198546">
    <property type="component" value="Chromosome i"/>
</dbReference>
<dbReference type="RefSeq" id="WP_157677093.1">
    <property type="nucleotide sequence ID" value="NZ_LT629688.1"/>
</dbReference>
<dbReference type="InterPro" id="IPR023213">
    <property type="entry name" value="CAT-like_dom_sf"/>
</dbReference>
<dbReference type="AlphaFoldDB" id="A0A1G6ZQS6"/>
<feature type="region of interest" description="Disordered" evidence="1">
    <location>
        <begin position="113"/>
        <end position="133"/>
    </location>
</feature>
<dbReference type="STRING" id="675864.SAMN04489747_2366"/>
<gene>
    <name evidence="2" type="ORF">SAMN04489747_2366</name>
</gene>
<dbReference type="SUPFAM" id="SSF52777">
    <property type="entry name" value="CoA-dependent acyltransferases"/>
    <property type="match status" value="2"/>
</dbReference>
<keyword evidence="3" id="KW-1185">Reference proteome</keyword>